<dbReference type="PANTHER" id="PTHR48013">
    <property type="entry name" value="DUAL SPECIFICITY MITOGEN-ACTIVATED PROTEIN KINASE KINASE 5-RELATED"/>
    <property type="match status" value="1"/>
</dbReference>
<evidence type="ECO:0000256" key="4">
    <source>
        <dbReference type="ARBA" id="ARBA00022840"/>
    </source>
</evidence>
<comment type="caution">
    <text evidence="8">The sequence shown here is derived from an EMBL/GenBank/DDBJ whole genome shotgun (WGS) entry which is preliminary data.</text>
</comment>
<keyword evidence="1" id="KW-0808">Transferase</keyword>
<evidence type="ECO:0000313" key="9">
    <source>
        <dbReference type="Proteomes" id="UP001338125"/>
    </source>
</evidence>
<dbReference type="InterPro" id="IPR000719">
    <property type="entry name" value="Prot_kinase_dom"/>
</dbReference>
<dbReference type="CDD" id="cd00180">
    <property type="entry name" value="PKc"/>
    <property type="match status" value="1"/>
</dbReference>
<evidence type="ECO:0000313" key="8">
    <source>
        <dbReference type="EMBL" id="KAK5996096.1"/>
    </source>
</evidence>
<keyword evidence="9" id="KW-1185">Reference proteome</keyword>
<dbReference type="Gene3D" id="1.10.510.10">
    <property type="entry name" value="Transferase(Phosphotransferase) domain 1"/>
    <property type="match status" value="1"/>
</dbReference>
<protein>
    <recommendedName>
        <fullName evidence="6">mitogen-activated protein kinase kinase</fullName>
        <ecNumber evidence="6">2.7.12.2</ecNumber>
    </recommendedName>
</protein>
<gene>
    <name evidence="8" type="ORF">PT974_04523</name>
</gene>
<evidence type="ECO:0000259" key="7">
    <source>
        <dbReference type="PROSITE" id="PS50011"/>
    </source>
</evidence>
<keyword evidence="2" id="KW-0547">Nucleotide-binding</keyword>
<dbReference type="GO" id="GO:0016301">
    <property type="term" value="F:kinase activity"/>
    <property type="evidence" value="ECO:0007669"/>
    <property type="project" value="UniProtKB-KW"/>
</dbReference>
<accession>A0ABR0SWH4</accession>
<dbReference type="InterPro" id="IPR011009">
    <property type="entry name" value="Kinase-like_dom_sf"/>
</dbReference>
<keyword evidence="3 8" id="KW-0418">Kinase</keyword>
<dbReference type="PANTHER" id="PTHR48013:SF18">
    <property type="entry name" value="KINASE, PUTATIVE-RELATED"/>
    <property type="match status" value="1"/>
</dbReference>
<evidence type="ECO:0000256" key="3">
    <source>
        <dbReference type="ARBA" id="ARBA00022777"/>
    </source>
</evidence>
<dbReference type="PROSITE" id="PS00108">
    <property type="entry name" value="PROTEIN_KINASE_ST"/>
    <property type="match status" value="1"/>
</dbReference>
<feature type="domain" description="Protein kinase" evidence="7">
    <location>
        <begin position="51"/>
        <end position="223"/>
    </location>
</feature>
<evidence type="ECO:0000256" key="6">
    <source>
        <dbReference type="ARBA" id="ARBA00038999"/>
    </source>
</evidence>
<evidence type="ECO:0000256" key="1">
    <source>
        <dbReference type="ARBA" id="ARBA00022679"/>
    </source>
</evidence>
<evidence type="ECO:0000256" key="5">
    <source>
        <dbReference type="ARBA" id="ARBA00038035"/>
    </source>
</evidence>
<sequence>MDISDAIRGRQNANLEVNPRWLDTMDGTKAPTPHLQNNPNISGYQGSKIKYTIIDEMGTGQYGVVNRVVDLDTGRVMAVKAISRSDEDEEWTRVKREVSIISNFKHPHIVEFIAEQGWDENKPEIFMSLKDGSLSTLLNIIPPASVDNIASAVFGQMLQALDYLAVEHIIHRDVKPDNILYTGQNGQFHFCLSDFGVSNSESLAVSCSGSPPFMAPEVIQFGE</sequence>
<dbReference type="PROSITE" id="PS50011">
    <property type="entry name" value="PROTEIN_KINASE_DOM"/>
    <property type="match status" value="1"/>
</dbReference>
<dbReference type="SMART" id="SM00220">
    <property type="entry name" value="S_TKc"/>
    <property type="match status" value="1"/>
</dbReference>
<dbReference type="EC" id="2.7.12.2" evidence="6"/>
<proteinExistence type="inferred from homology"/>
<dbReference type="EMBL" id="JAVFKD010000004">
    <property type="protein sequence ID" value="KAK5996096.1"/>
    <property type="molecule type" value="Genomic_DNA"/>
</dbReference>
<keyword evidence="4" id="KW-0067">ATP-binding</keyword>
<dbReference type="InterPro" id="IPR008271">
    <property type="entry name" value="Ser/Thr_kinase_AS"/>
</dbReference>
<evidence type="ECO:0000256" key="2">
    <source>
        <dbReference type="ARBA" id="ARBA00022741"/>
    </source>
</evidence>
<dbReference type="SUPFAM" id="SSF56112">
    <property type="entry name" value="Protein kinase-like (PK-like)"/>
    <property type="match status" value="1"/>
</dbReference>
<dbReference type="Pfam" id="PF00069">
    <property type="entry name" value="Pkinase"/>
    <property type="match status" value="1"/>
</dbReference>
<name>A0ABR0SWH4_9HYPO</name>
<organism evidence="8 9">
    <name type="scientific">Cladobotryum mycophilum</name>
    <dbReference type="NCBI Taxonomy" id="491253"/>
    <lineage>
        <taxon>Eukaryota</taxon>
        <taxon>Fungi</taxon>
        <taxon>Dikarya</taxon>
        <taxon>Ascomycota</taxon>
        <taxon>Pezizomycotina</taxon>
        <taxon>Sordariomycetes</taxon>
        <taxon>Hypocreomycetidae</taxon>
        <taxon>Hypocreales</taxon>
        <taxon>Hypocreaceae</taxon>
        <taxon>Cladobotryum</taxon>
    </lineage>
</organism>
<dbReference type="Proteomes" id="UP001338125">
    <property type="component" value="Unassembled WGS sequence"/>
</dbReference>
<comment type="similarity">
    <text evidence="5">Belongs to the protein kinase superfamily. STE Ser/Thr protein kinase family. MAP kinase kinase subfamily.</text>
</comment>
<reference evidence="8 9" key="1">
    <citation type="submission" date="2024-01" db="EMBL/GenBank/DDBJ databases">
        <title>Complete genome of Cladobotryum mycophilum ATHUM6906.</title>
        <authorList>
            <person name="Christinaki A.C."/>
            <person name="Myridakis A.I."/>
            <person name="Kouvelis V.N."/>
        </authorList>
    </citation>
    <scope>NUCLEOTIDE SEQUENCE [LARGE SCALE GENOMIC DNA]</scope>
    <source>
        <strain evidence="8 9">ATHUM6906</strain>
    </source>
</reference>